<dbReference type="AlphaFoldDB" id="A0A1H5PQP4"/>
<name>A0A1H5PQP4_9ACTN</name>
<dbReference type="STRING" id="561176.SAMN04488561_5198"/>
<dbReference type="InterPro" id="IPR050832">
    <property type="entry name" value="Bact_Acetyltransf"/>
</dbReference>
<sequence length="186" mass="21251">MQPAHIRPYDDADAASWLRCRLLSFFATQYYDDVVTQRPRFDGPSIQLVAAAGTEVVGILDVSIGADAATIETVAVLPEHSRSGIATRLLHAALPELEQRKLRTLDAWTREDPAANAWYRRNGFREDHRYLHVYQDWDERDAGFTAPDGLGTPVRVFAHAPIEREAQLRARFRRVHVCRRYVRRLG</sequence>
<dbReference type="EMBL" id="FNUC01000004">
    <property type="protein sequence ID" value="SEF16044.1"/>
    <property type="molecule type" value="Genomic_DNA"/>
</dbReference>
<evidence type="ECO:0000313" key="5">
    <source>
        <dbReference type="Proteomes" id="UP000181980"/>
    </source>
</evidence>
<dbReference type="OrthoDB" id="9775595at2"/>
<dbReference type="PROSITE" id="PS51186">
    <property type="entry name" value="GNAT"/>
    <property type="match status" value="1"/>
</dbReference>
<evidence type="ECO:0000259" key="3">
    <source>
        <dbReference type="PROSITE" id="PS51186"/>
    </source>
</evidence>
<dbReference type="InterPro" id="IPR016181">
    <property type="entry name" value="Acyl_CoA_acyltransferase"/>
</dbReference>
<organism evidence="4 5">
    <name type="scientific">Jiangella alba</name>
    <dbReference type="NCBI Taxonomy" id="561176"/>
    <lineage>
        <taxon>Bacteria</taxon>
        <taxon>Bacillati</taxon>
        <taxon>Actinomycetota</taxon>
        <taxon>Actinomycetes</taxon>
        <taxon>Jiangellales</taxon>
        <taxon>Jiangellaceae</taxon>
        <taxon>Jiangella</taxon>
    </lineage>
</organism>
<gene>
    <name evidence="4" type="ORF">SAMN04488561_5198</name>
</gene>
<keyword evidence="1 4" id="KW-0808">Transferase</keyword>
<dbReference type="Pfam" id="PF13508">
    <property type="entry name" value="Acetyltransf_7"/>
    <property type="match status" value="1"/>
</dbReference>
<keyword evidence="2" id="KW-0012">Acyltransferase</keyword>
<dbReference type="Gene3D" id="3.40.630.30">
    <property type="match status" value="1"/>
</dbReference>
<proteinExistence type="predicted"/>
<evidence type="ECO:0000313" key="4">
    <source>
        <dbReference type="EMBL" id="SEF16044.1"/>
    </source>
</evidence>
<dbReference type="CDD" id="cd04301">
    <property type="entry name" value="NAT_SF"/>
    <property type="match status" value="1"/>
</dbReference>
<evidence type="ECO:0000256" key="1">
    <source>
        <dbReference type="ARBA" id="ARBA00022679"/>
    </source>
</evidence>
<dbReference type="PANTHER" id="PTHR43877:SF1">
    <property type="entry name" value="ACETYLTRANSFERASE"/>
    <property type="match status" value="1"/>
</dbReference>
<feature type="domain" description="N-acetyltransferase" evidence="3">
    <location>
        <begin position="4"/>
        <end position="147"/>
    </location>
</feature>
<dbReference type="Proteomes" id="UP000181980">
    <property type="component" value="Unassembled WGS sequence"/>
</dbReference>
<protein>
    <submittedName>
        <fullName evidence="4">Acetyltransferase (GNAT) family protein</fullName>
    </submittedName>
</protein>
<evidence type="ECO:0000256" key="2">
    <source>
        <dbReference type="ARBA" id="ARBA00023315"/>
    </source>
</evidence>
<dbReference type="GO" id="GO:0016747">
    <property type="term" value="F:acyltransferase activity, transferring groups other than amino-acyl groups"/>
    <property type="evidence" value="ECO:0007669"/>
    <property type="project" value="InterPro"/>
</dbReference>
<dbReference type="RefSeq" id="WP_069109009.1">
    <property type="nucleotide sequence ID" value="NZ_FNUC01000004.1"/>
</dbReference>
<accession>A0A1H5PQP4</accession>
<dbReference type="InterPro" id="IPR000182">
    <property type="entry name" value="GNAT_dom"/>
</dbReference>
<dbReference type="PANTHER" id="PTHR43877">
    <property type="entry name" value="AMINOALKYLPHOSPHONATE N-ACETYLTRANSFERASE-RELATED-RELATED"/>
    <property type="match status" value="1"/>
</dbReference>
<keyword evidence="5" id="KW-1185">Reference proteome</keyword>
<reference evidence="5" key="1">
    <citation type="submission" date="2016-10" db="EMBL/GenBank/DDBJ databases">
        <authorList>
            <person name="Varghese N."/>
            <person name="Submissions S."/>
        </authorList>
    </citation>
    <scope>NUCLEOTIDE SEQUENCE [LARGE SCALE GENOMIC DNA]</scope>
    <source>
        <strain evidence="5">DSM 45237</strain>
    </source>
</reference>
<dbReference type="SUPFAM" id="SSF55729">
    <property type="entry name" value="Acyl-CoA N-acyltransferases (Nat)"/>
    <property type="match status" value="1"/>
</dbReference>